<dbReference type="EMBL" id="FNNC01000004">
    <property type="protein sequence ID" value="SDW65688.1"/>
    <property type="molecule type" value="Genomic_DNA"/>
</dbReference>
<evidence type="ECO:0000256" key="4">
    <source>
        <dbReference type="ARBA" id="ARBA00022833"/>
    </source>
</evidence>
<dbReference type="SUPFAM" id="SSF55486">
    <property type="entry name" value="Metalloproteases ('zincins'), catalytic domain"/>
    <property type="match status" value="1"/>
</dbReference>
<sequence length="604" mass="69551">MSSSAVEQLPKREEISEQYKWNLEDIFSSNEEWEEEFKHIQSLIPAIESYKGRLGDSGHMLYEALQQQDKITERFSRLFVYAHMRYDQNTNESLYQGMEDRARRLASQLGQATAFLVPEILTIPEKTIKAFYEEEPELRLYEHALDAINKERPHVLTESEEALLAQASEVMAVPGNTFGMLNNADLEFPSIKDENGNDAQVTHGRLLNFLESDNRRVREEAFKAVYSTYSRFKNTISSTLGGQVKKNTFNASIRKYRSAREAALSNNHIPEKVYDQLVSTVHDYLPLLHRYVKLRKQVLELDEIHNYDLYTPLVKDIDMKMTYEEAKETVLKALEPLGKEYTETIAGGFEKGWVDVYENVGKRSGAYSSGAYGTMPYILMNWQDSINNVYTLAHELGHSMHSYLTHQNQPYPYADYTIFVAEVASTVNEALLTRHLLAKTTNKTEKAYLLNQYLEGFRGTVFRQTMFAEFEQLIHEKAEAGEALTPDLLNSLYYELNEQYFGPHMTLDDDIALEWARIPHFYMNFYVYQYATGYSAAAALSQQITEEGEPAVERYLQFLKSGSSDYPIEVLKKAGVDMTTSRPIELAMKSFEDTLNELEELLLQ</sequence>
<dbReference type="STRING" id="1122204.SAMN05421781_2013"/>
<dbReference type="GO" id="GO:0006518">
    <property type="term" value="P:peptide metabolic process"/>
    <property type="evidence" value="ECO:0007669"/>
    <property type="project" value="TreeGrafter"/>
</dbReference>
<comment type="similarity">
    <text evidence="6">Belongs to the peptidase M3B family.</text>
</comment>
<organism evidence="9 10">
    <name type="scientific">Marinococcus luteus</name>
    <dbReference type="NCBI Taxonomy" id="1122204"/>
    <lineage>
        <taxon>Bacteria</taxon>
        <taxon>Bacillati</taxon>
        <taxon>Bacillota</taxon>
        <taxon>Bacilli</taxon>
        <taxon>Bacillales</taxon>
        <taxon>Bacillaceae</taxon>
        <taxon>Marinococcus</taxon>
    </lineage>
</organism>
<protein>
    <recommendedName>
        <fullName evidence="6">Oligopeptidase F</fullName>
        <ecNumber evidence="6">3.4.24.-</ecNumber>
    </recommendedName>
</protein>
<feature type="domain" description="Peptidase M3A/M3B catalytic" evidence="7">
    <location>
        <begin position="209"/>
        <end position="589"/>
    </location>
</feature>
<dbReference type="Pfam" id="PF08439">
    <property type="entry name" value="Peptidase_M3_N"/>
    <property type="match status" value="1"/>
</dbReference>
<dbReference type="Gene3D" id="1.10.1370.20">
    <property type="entry name" value="Oligoendopeptidase f, C-terminal domain"/>
    <property type="match status" value="1"/>
</dbReference>
<dbReference type="InterPro" id="IPR042088">
    <property type="entry name" value="OligoPept_F_C"/>
</dbReference>
<dbReference type="Gene3D" id="1.20.140.70">
    <property type="entry name" value="Oligopeptidase f, N-terminal domain"/>
    <property type="match status" value="1"/>
</dbReference>
<reference evidence="9 10" key="1">
    <citation type="submission" date="2016-10" db="EMBL/GenBank/DDBJ databases">
        <authorList>
            <person name="de Groot N.N."/>
        </authorList>
    </citation>
    <scope>NUCLEOTIDE SEQUENCE [LARGE SCALE GENOMIC DNA]</scope>
    <source>
        <strain evidence="9 10">DSM 23126</strain>
    </source>
</reference>
<dbReference type="NCBIfam" id="TIGR00181">
    <property type="entry name" value="pepF"/>
    <property type="match status" value="1"/>
</dbReference>
<dbReference type="PANTHER" id="PTHR11804">
    <property type="entry name" value="PROTEASE M3 THIMET OLIGOPEPTIDASE-RELATED"/>
    <property type="match status" value="1"/>
</dbReference>
<evidence type="ECO:0000256" key="6">
    <source>
        <dbReference type="RuleBase" id="RU368091"/>
    </source>
</evidence>
<dbReference type="CDD" id="cd09608">
    <property type="entry name" value="M3B_PepF"/>
    <property type="match status" value="1"/>
</dbReference>
<dbReference type="GO" id="GO:0006508">
    <property type="term" value="P:proteolysis"/>
    <property type="evidence" value="ECO:0007669"/>
    <property type="project" value="UniProtKB-KW"/>
</dbReference>
<dbReference type="Proteomes" id="UP000199488">
    <property type="component" value="Unassembled WGS sequence"/>
</dbReference>
<dbReference type="Pfam" id="PF01432">
    <property type="entry name" value="Peptidase_M3"/>
    <property type="match status" value="1"/>
</dbReference>
<dbReference type="GO" id="GO:0004222">
    <property type="term" value="F:metalloendopeptidase activity"/>
    <property type="evidence" value="ECO:0007669"/>
    <property type="project" value="UniProtKB-UniRule"/>
</dbReference>
<keyword evidence="5 6" id="KW-0482">Metalloprotease</keyword>
<keyword evidence="3 6" id="KW-0378">Hydrolase</keyword>
<dbReference type="GO" id="GO:0046872">
    <property type="term" value="F:metal ion binding"/>
    <property type="evidence" value="ECO:0007669"/>
    <property type="project" value="UniProtKB-UniRule"/>
</dbReference>
<accession>A0A1H2VBG6</accession>
<proteinExistence type="inferred from homology"/>
<keyword evidence="10" id="KW-1185">Reference proteome</keyword>
<dbReference type="OrthoDB" id="9766487at2"/>
<comment type="cofactor">
    <cofactor evidence="6">
        <name>Zn(2+)</name>
        <dbReference type="ChEBI" id="CHEBI:29105"/>
    </cofactor>
    <text evidence="6">Binds 1 zinc ion.</text>
</comment>
<keyword evidence="1 6" id="KW-0645">Protease</keyword>
<dbReference type="InterPro" id="IPR001567">
    <property type="entry name" value="Pept_M3A_M3B_dom"/>
</dbReference>
<dbReference type="AlphaFoldDB" id="A0A1H2VBG6"/>
<dbReference type="Gene3D" id="1.10.287.830">
    <property type="entry name" value="putative peptidase helix hairpin domain like"/>
    <property type="match status" value="1"/>
</dbReference>
<dbReference type="InterPro" id="IPR004438">
    <property type="entry name" value="Peptidase_M3B"/>
</dbReference>
<comment type="function">
    <text evidence="6">Has oligopeptidase activity and degrades a variety of small bioactive peptides.</text>
</comment>
<keyword evidence="4 6" id="KW-0862">Zinc</keyword>
<evidence type="ECO:0000259" key="7">
    <source>
        <dbReference type="Pfam" id="PF01432"/>
    </source>
</evidence>
<keyword evidence="2 6" id="KW-0479">Metal-binding</keyword>
<dbReference type="InterPro" id="IPR045090">
    <property type="entry name" value="Pept_M3A_M3B"/>
</dbReference>
<evidence type="ECO:0000256" key="2">
    <source>
        <dbReference type="ARBA" id="ARBA00022723"/>
    </source>
</evidence>
<name>A0A1H2VBG6_9BACI</name>
<evidence type="ECO:0000256" key="3">
    <source>
        <dbReference type="ARBA" id="ARBA00022801"/>
    </source>
</evidence>
<gene>
    <name evidence="9" type="ORF">SAMN05421781_2013</name>
</gene>
<dbReference type="EC" id="3.4.24.-" evidence="6"/>
<dbReference type="InterPro" id="IPR013647">
    <property type="entry name" value="OligopepF_N_dom"/>
</dbReference>
<dbReference type="RefSeq" id="WP_091614501.1">
    <property type="nucleotide sequence ID" value="NZ_FNNC01000004.1"/>
</dbReference>
<evidence type="ECO:0000256" key="1">
    <source>
        <dbReference type="ARBA" id="ARBA00022670"/>
    </source>
</evidence>
<evidence type="ECO:0000313" key="9">
    <source>
        <dbReference type="EMBL" id="SDW65688.1"/>
    </source>
</evidence>
<dbReference type="PANTHER" id="PTHR11804:SF84">
    <property type="entry name" value="SACCHAROLYSIN"/>
    <property type="match status" value="1"/>
</dbReference>
<evidence type="ECO:0000256" key="5">
    <source>
        <dbReference type="ARBA" id="ARBA00023049"/>
    </source>
</evidence>
<feature type="domain" description="Oligopeptidase F N-terminal" evidence="8">
    <location>
        <begin position="119"/>
        <end position="188"/>
    </location>
</feature>
<evidence type="ECO:0000259" key="8">
    <source>
        <dbReference type="Pfam" id="PF08439"/>
    </source>
</evidence>
<evidence type="ECO:0000313" key="10">
    <source>
        <dbReference type="Proteomes" id="UP000199488"/>
    </source>
</evidence>